<keyword evidence="2" id="KW-0328">Glycosyltransferase</keyword>
<accession>A0ABY7EPL4</accession>
<evidence type="ECO:0000313" key="12">
    <source>
        <dbReference type="EMBL" id="WAR11790.1"/>
    </source>
</evidence>
<name>A0ABY7EPL4_MYAAR</name>
<evidence type="ECO:0000256" key="2">
    <source>
        <dbReference type="ARBA" id="ARBA00022676"/>
    </source>
</evidence>
<keyword evidence="8" id="KW-0175">Coiled coil</keyword>
<feature type="signal peptide" evidence="10">
    <location>
        <begin position="1"/>
        <end position="25"/>
    </location>
</feature>
<organism evidence="12 13">
    <name type="scientific">Mya arenaria</name>
    <name type="common">Soft-shell clam</name>
    <dbReference type="NCBI Taxonomy" id="6604"/>
    <lineage>
        <taxon>Eukaryota</taxon>
        <taxon>Metazoa</taxon>
        <taxon>Spiralia</taxon>
        <taxon>Lophotrochozoa</taxon>
        <taxon>Mollusca</taxon>
        <taxon>Bivalvia</taxon>
        <taxon>Autobranchia</taxon>
        <taxon>Heteroconchia</taxon>
        <taxon>Euheterodonta</taxon>
        <taxon>Imparidentia</taxon>
        <taxon>Neoheterodontei</taxon>
        <taxon>Myida</taxon>
        <taxon>Myoidea</taxon>
        <taxon>Myidae</taxon>
        <taxon>Mya</taxon>
    </lineage>
</organism>
<comment type="subcellular location">
    <subcellularLocation>
        <location evidence="1">Membrane</location>
        <topology evidence="1">Single-pass membrane protein</topology>
    </subcellularLocation>
</comment>
<sequence>MTSLHMLGHMVSMAIIATLVKQIVQLNLQVDTLKEEVEVLQEKKKCGDGQPPGGEGVGDGEQTSTGSRDGDKGDCVNKSSDENHSKRTVQREDTKKTDFSSLTRKIFSSVKCYEEENRVCHFQNLCYSSLDDDFVMFHDHLSTLENVQLKDGSVEVSLVSVPDHNAKQISVTSLPSHMLGRFSVSLVNDTTLMFQRFLPDNLMHMFHDDLLPLHNTLKLIEPGHSEITPFDVSLFIYEHKQEYSENDQFYSSFSSKALNFKSDFANSGLTCFRSIFVGLSTTTLWYDYGFTKPQGPIENMNVQGGHIKSTVSYLDQQLSLSSRRYVQSDYVVLLSRKENRKILNEVDLSLAIVRDCGLNVVTLDLDHYSLTDMINYVQYSRGVIGMHGSLLILSMFLKPYSFVIELFPYAVTPDNYTPYKTLAGIRSMNLIYKAWINADVRKSRSHPDWPSEIGGLSHLEESQREIIKQQTTVPSHLCCTDPSWLFHIYQDTEIDVQHVVTLVDEALDQGKQLTDNDTEPSESVHPSKVKNVSCNIVCDLGNYSSNKINQCSINIRWAKPWTVKNVIYTSLQYEVIIQDMSRDENDAIQTVVTDGENLTQLMEGVDPNDDVQLYVWVRAYLNNGQYGPHSDALLCS</sequence>
<evidence type="ECO:0000256" key="3">
    <source>
        <dbReference type="ARBA" id="ARBA00022679"/>
    </source>
</evidence>
<evidence type="ECO:0000259" key="11">
    <source>
        <dbReference type="Pfam" id="PF04577"/>
    </source>
</evidence>
<dbReference type="PANTHER" id="PTHR20961">
    <property type="entry name" value="GLYCOSYLTRANSFERASE"/>
    <property type="match status" value="1"/>
</dbReference>
<evidence type="ECO:0000256" key="6">
    <source>
        <dbReference type="ARBA" id="ARBA00023136"/>
    </source>
</evidence>
<dbReference type="InterPro" id="IPR007657">
    <property type="entry name" value="Glycosyltransferase_61"/>
</dbReference>
<dbReference type="EMBL" id="CP111019">
    <property type="protein sequence ID" value="WAR11790.1"/>
    <property type="molecule type" value="Genomic_DNA"/>
</dbReference>
<evidence type="ECO:0000256" key="9">
    <source>
        <dbReference type="SAM" id="MobiDB-lite"/>
    </source>
</evidence>
<keyword evidence="13" id="KW-1185">Reference proteome</keyword>
<evidence type="ECO:0000256" key="7">
    <source>
        <dbReference type="ARBA" id="ARBA00023180"/>
    </source>
</evidence>
<dbReference type="InterPro" id="IPR049625">
    <property type="entry name" value="Glyco_transf_61_cat"/>
</dbReference>
<protein>
    <submittedName>
        <fullName evidence="12">PMGT2-like protein</fullName>
    </submittedName>
</protein>
<keyword evidence="6" id="KW-0472">Membrane</keyword>
<keyword evidence="10" id="KW-0732">Signal</keyword>
<dbReference type="Pfam" id="PF04577">
    <property type="entry name" value="Glyco_transf_61"/>
    <property type="match status" value="1"/>
</dbReference>
<feature type="chain" id="PRO_5046840884" evidence="10">
    <location>
        <begin position="26"/>
        <end position="636"/>
    </location>
</feature>
<keyword evidence="7" id="KW-0325">Glycoprotein</keyword>
<dbReference type="Proteomes" id="UP001164746">
    <property type="component" value="Chromosome 8"/>
</dbReference>
<feature type="compositionally biased region" description="Basic and acidic residues" evidence="9">
    <location>
        <begin position="68"/>
        <end position="95"/>
    </location>
</feature>
<dbReference type="PANTHER" id="PTHR20961:SF38">
    <property type="entry name" value="PROTEIN O-LINKED-MANNOSE BETA-1,4-N-ACETYLGLUCOSAMINYLTRANSFERASE 2"/>
    <property type="match status" value="1"/>
</dbReference>
<gene>
    <name evidence="12" type="ORF">MAR_025970</name>
</gene>
<keyword evidence="4" id="KW-0812">Transmembrane</keyword>
<feature type="compositionally biased region" description="Gly residues" evidence="9">
    <location>
        <begin position="50"/>
        <end position="59"/>
    </location>
</feature>
<feature type="coiled-coil region" evidence="8">
    <location>
        <begin position="16"/>
        <end position="43"/>
    </location>
</feature>
<evidence type="ECO:0000256" key="1">
    <source>
        <dbReference type="ARBA" id="ARBA00004167"/>
    </source>
</evidence>
<keyword evidence="5" id="KW-1133">Transmembrane helix</keyword>
<evidence type="ECO:0000256" key="10">
    <source>
        <dbReference type="SAM" id="SignalP"/>
    </source>
</evidence>
<evidence type="ECO:0000256" key="5">
    <source>
        <dbReference type="ARBA" id="ARBA00022989"/>
    </source>
</evidence>
<evidence type="ECO:0000256" key="4">
    <source>
        <dbReference type="ARBA" id="ARBA00022692"/>
    </source>
</evidence>
<evidence type="ECO:0000313" key="13">
    <source>
        <dbReference type="Proteomes" id="UP001164746"/>
    </source>
</evidence>
<proteinExistence type="predicted"/>
<feature type="domain" description="Glycosyltransferase 61 catalytic" evidence="11">
    <location>
        <begin position="301"/>
        <end position="401"/>
    </location>
</feature>
<reference evidence="12" key="1">
    <citation type="submission" date="2022-11" db="EMBL/GenBank/DDBJ databases">
        <title>Centuries of genome instability and evolution in soft-shell clam transmissible cancer (bioRxiv).</title>
        <authorList>
            <person name="Hart S.F.M."/>
            <person name="Yonemitsu M.A."/>
            <person name="Giersch R.M."/>
            <person name="Beal B.F."/>
            <person name="Arriagada G."/>
            <person name="Davis B.W."/>
            <person name="Ostrander E.A."/>
            <person name="Goff S.P."/>
            <person name="Metzger M.J."/>
        </authorList>
    </citation>
    <scope>NUCLEOTIDE SEQUENCE</scope>
    <source>
        <strain evidence="12">MELC-2E11</strain>
        <tissue evidence="12">Siphon/mantle</tissue>
    </source>
</reference>
<evidence type="ECO:0000256" key="8">
    <source>
        <dbReference type="SAM" id="Coils"/>
    </source>
</evidence>
<feature type="region of interest" description="Disordered" evidence="9">
    <location>
        <begin position="43"/>
        <end position="95"/>
    </location>
</feature>
<keyword evidence="3" id="KW-0808">Transferase</keyword>